<accession>A0A7V0XF05</accession>
<comment type="caution">
    <text evidence="2">The sequence shown here is derived from an EMBL/GenBank/DDBJ whole genome shotgun (WGS) entry which is preliminary data.</text>
</comment>
<sequence length="95" mass="10026">MKRVVTGFAVAALLLVIAGCPNPQKIADLENQVEAQTEKITELEGMVEALTMERDALQERVEELETKAAGKTPGKTPAKTPGGTSPGGLKPPTQK</sequence>
<gene>
    <name evidence="2" type="ORF">ENN51_04900</name>
</gene>
<feature type="region of interest" description="Disordered" evidence="1">
    <location>
        <begin position="64"/>
        <end position="95"/>
    </location>
</feature>
<dbReference type="Gene3D" id="1.20.1270.70">
    <property type="entry name" value="Designed single chain three-helix bundle"/>
    <property type="match status" value="1"/>
</dbReference>
<name>A0A7V0XF05_UNCW3</name>
<evidence type="ECO:0000313" key="2">
    <source>
        <dbReference type="EMBL" id="HDQ99607.1"/>
    </source>
</evidence>
<dbReference type="PROSITE" id="PS51257">
    <property type="entry name" value="PROKAR_LIPOPROTEIN"/>
    <property type="match status" value="1"/>
</dbReference>
<dbReference type="Proteomes" id="UP000885672">
    <property type="component" value="Unassembled WGS sequence"/>
</dbReference>
<protein>
    <submittedName>
        <fullName evidence="2">Uncharacterized protein</fullName>
    </submittedName>
</protein>
<organism evidence="2">
    <name type="scientific">candidate division WOR-3 bacterium</name>
    <dbReference type="NCBI Taxonomy" id="2052148"/>
    <lineage>
        <taxon>Bacteria</taxon>
        <taxon>Bacteria division WOR-3</taxon>
    </lineage>
</organism>
<reference evidence="2" key="1">
    <citation type="journal article" date="2020" name="mSystems">
        <title>Genome- and Community-Level Interaction Insights into Carbon Utilization and Element Cycling Functions of Hydrothermarchaeota in Hydrothermal Sediment.</title>
        <authorList>
            <person name="Zhou Z."/>
            <person name="Liu Y."/>
            <person name="Xu W."/>
            <person name="Pan J."/>
            <person name="Luo Z.H."/>
            <person name="Li M."/>
        </authorList>
    </citation>
    <scope>NUCLEOTIDE SEQUENCE [LARGE SCALE GENOMIC DNA]</scope>
    <source>
        <strain evidence="2">SpSt-1182</strain>
    </source>
</reference>
<dbReference type="EMBL" id="DSBX01000190">
    <property type="protein sequence ID" value="HDQ99607.1"/>
    <property type="molecule type" value="Genomic_DNA"/>
</dbReference>
<proteinExistence type="predicted"/>
<dbReference type="AlphaFoldDB" id="A0A7V0XF05"/>
<evidence type="ECO:0000256" key="1">
    <source>
        <dbReference type="SAM" id="MobiDB-lite"/>
    </source>
</evidence>